<feature type="domain" description="CdiI immunity protein" evidence="2">
    <location>
        <begin position="126"/>
        <end position="214"/>
    </location>
</feature>
<proteinExistence type="predicted"/>
<accession>A0ABV4SEV0</accession>
<gene>
    <name evidence="3" type="ORF">ACEG43_12450</name>
</gene>
<comment type="caution">
    <text evidence="3">The sequence shown here is derived from an EMBL/GenBank/DDBJ whole genome shotgun (WGS) entry which is preliminary data.</text>
</comment>
<feature type="region of interest" description="Disordered" evidence="1">
    <location>
        <begin position="1"/>
        <end position="32"/>
    </location>
</feature>
<dbReference type="InterPro" id="IPR041129">
    <property type="entry name" value="CdiI_2"/>
</dbReference>
<organism evidence="3 4">
    <name type="scientific">Streptomyces aureus</name>
    <dbReference type="NCBI Taxonomy" id="193461"/>
    <lineage>
        <taxon>Bacteria</taxon>
        <taxon>Bacillati</taxon>
        <taxon>Actinomycetota</taxon>
        <taxon>Actinomycetes</taxon>
        <taxon>Kitasatosporales</taxon>
        <taxon>Streptomycetaceae</taxon>
        <taxon>Streptomyces</taxon>
    </lineage>
</organism>
<dbReference type="Pfam" id="PF18593">
    <property type="entry name" value="CdiI_2"/>
    <property type="match status" value="1"/>
</dbReference>
<evidence type="ECO:0000313" key="4">
    <source>
        <dbReference type="Proteomes" id="UP001571476"/>
    </source>
</evidence>
<dbReference type="RefSeq" id="WP_372562542.1">
    <property type="nucleotide sequence ID" value="NZ_JBGOSP010000005.1"/>
</dbReference>
<dbReference type="Proteomes" id="UP001571476">
    <property type="component" value="Unassembled WGS sequence"/>
</dbReference>
<evidence type="ECO:0000259" key="2">
    <source>
        <dbReference type="Pfam" id="PF18593"/>
    </source>
</evidence>
<evidence type="ECO:0000256" key="1">
    <source>
        <dbReference type="SAM" id="MobiDB-lite"/>
    </source>
</evidence>
<sequence>MPMKPLEHDRRYGELDQVMRSYDGQPADDTEDKPSAALTAYLRHTWHTRPWALATAETQLREYSRNPPGRVRLRLGEFYSVPDVGLPEGDIQEWLNLLADHIKHSIEEGEVPPPSSPVTHWEWRARFPEAAQFLGGWFSQDMPDEFADHDAAVTDCIATTDPHLKARLAGELHELLALPLEESDYALALTELGMEVDPPAPFSPSGWLARVAEQVGGGGFVADYGEGRVPAGG</sequence>
<protein>
    <submittedName>
        <fullName evidence="3">Contact-dependent growth inhibition system immunity protein</fullName>
    </submittedName>
</protein>
<name>A0ABV4SEV0_9ACTN</name>
<feature type="compositionally biased region" description="Basic and acidic residues" evidence="1">
    <location>
        <begin position="1"/>
        <end position="14"/>
    </location>
</feature>
<reference evidence="3 4" key="1">
    <citation type="submission" date="2024-08" db="EMBL/GenBank/DDBJ databases">
        <title>Genome sequence of Streptomyces aureus CACIA-1.46HGO.</title>
        <authorList>
            <person name="Evangelista-Martinez Z."/>
        </authorList>
    </citation>
    <scope>NUCLEOTIDE SEQUENCE [LARGE SCALE GENOMIC DNA]</scope>
    <source>
        <strain evidence="3 4">CACIA-1.46HGO</strain>
    </source>
</reference>
<evidence type="ECO:0000313" key="3">
    <source>
        <dbReference type="EMBL" id="MFA3836982.1"/>
    </source>
</evidence>
<dbReference type="EMBL" id="JBGOSP010000005">
    <property type="protein sequence ID" value="MFA3836982.1"/>
    <property type="molecule type" value="Genomic_DNA"/>
</dbReference>
<keyword evidence="4" id="KW-1185">Reference proteome</keyword>